<sequence length="801" mass="89988">MANPTFNSTFSGSSNQGLQVGHNPGHIDAHFHQAQRPETPPSPSCVVPFRRDPDFVDCGTLIDQIREGCSAPASRIALVGFGGVGKSQLAIEHCYRIADQSPETWVFWVHASTAARIQQGYQAIADQVKLAGRNDPKADVFQLVHNWLRNEKNGKWLLVLDNADDAAALSLPASGGPPRYFSSYLPQSKNGSVLVTSRNRAVALQLVEERDIIPINPMDDAGARALLLKKIGEEVDQNNAAELADALEFMPLALVQAAAYIRQRAPRCSVQQYLAKFRKSDKEKTSLLNYDGGHLRRDEEAKNSILITWQISFDHLLEARRSAADLLSLMSFFDRQGIPETLIHRRSETGDSHGPLSATKTNGKPSNSNNIESEASVDYRLQDSDNDDGQSEASVDDGFEDDILTLRNYSFITLTTDATTFDMHRLVQLATRKWLEAQGQLETWKEQYIDNLCRAFPTGRFENWAQCQPLFPHAVSALLQQPRSKRSLERWALLLHNAAWYAQLKGSLSDAEKLSKMVVQVFIKLYGKEHEYTSRSMLLLGQSLGFAGRSKEAEELFKQVLEARKRVLVAEHPSIVSTMHELAIVYRHQGRWKEAEELQLQVIEIGKRVLKEDHLDTLASINTLALIYQNQGRWKEAEVLGVQVVEIRKRVLGEEHPSTLASIGNLALTYNNQGRWKEAEELGVKVVGITKRVLGEEHPNTLASVNNLALTYANQGRWKEAEELGVQVIEIRKRVLGPAHTDTLTGMNNLAHTWKFQSRNREAISLMEECVQQCRQVLGPRHPHTETSLKNLNKWKMEGRD</sequence>
<gene>
    <name evidence="4" type="ORF">BU16DRAFT_623293</name>
</gene>
<organism evidence="4 5">
    <name type="scientific">Lophium mytilinum</name>
    <dbReference type="NCBI Taxonomy" id="390894"/>
    <lineage>
        <taxon>Eukaryota</taxon>
        <taxon>Fungi</taxon>
        <taxon>Dikarya</taxon>
        <taxon>Ascomycota</taxon>
        <taxon>Pezizomycotina</taxon>
        <taxon>Dothideomycetes</taxon>
        <taxon>Pleosporomycetidae</taxon>
        <taxon>Mytilinidiales</taxon>
        <taxon>Mytilinidiaceae</taxon>
        <taxon>Lophium</taxon>
    </lineage>
</organism>
<evidence type="ECO:0000256" key="1">
    <source>
        <dbReference type="SAM" id="MobiDB-lite"/>
    </source>
</evidence>
<dbReference type="Pfam" id="PF13424">
    <property type="entry name" value="TPR_12"/>
    <property type="match status" value="3"/>
</dbReference>
<dbReference type="PRINTS" id="PR00381">
    <property type="entry name" value="KINESINLIGHT"/>
</dbReference>
<name>A0A6A6QAI8_9PEZI</name>
<dbReference type="InterPro" id="IPR031469">
    <property type="entry name" value="SesB_dom"/>
</dbReference>
<dbReference type="SMART" id="SM00028">
    <property type="entry name" value="TPR"/>
    <property type="match status" value="5"/>
</dbReference>
<feature type="compositionally biased region" description="Polar residues" evidence="1">
    <location>
        <begin position="1"/>
        <end position="18"/>
    </location>
</feature>
<accession>A0A6A6QAI8</accession>
<dbReference type="Pfam" id="PF00931">
    <property type="entry name" value="NB-ARC"/>
    <property type="match status" value="1"/>
</dbReference>
<feature type="region of interest" description="Disordered" evidence="1">
    <location>
        <begin position="345"/>
        <end position="371"/>
    </location>
</feature>
<dbReference type="EMBL" id="MU004200">
    <property type="protein sequence ID" value="KAF2489044.1"/>
    <property type="molecule type" value="Genomic_DNA"/>
</dbReference>
<dbReference type="PANTHER" id="PTHR46082">
    <property type="entry name" value="ATP/GTP-BINDING PROTEIN-RELATED"/>
    <property type="match status" value="1"/>
</dbReference>
<dbReference type="InterPro" id="IPR053137">
    <property type="entry name" value="NLR-like"/>
</dbReference>
<dbReference type="PANTHER" id="PTHR46082:SF6">
    <property type="entry name" value="AAA+ ATPASE DOMAIN-CONTAINING PROTEIN-RELATED"/>
    <property type="match status" value="1"/>
</dbReference>
<feature type="region of interest" description="Disordered" evidence="1">
    <location>
        <begin position="1"/>
        <end position="27"/>
    </location>
</feature>
<dbReference type="NCBIfam" id="NF040586">
    <property type="entry name" value="FxSxx_TPR"/>
    <property type="match status" value="1"/>
</dbReference>
<feature type="domain" description="NB-ARC" evidence="2">
    <location>
        <begin position="75"/>
        <end position="230"/>
    </location>
</feature>
<dbReference type="Pfam" id="PF13374">
    <property type="entry name" value="TPR_10"/>
    <property type="match status" value="1"/>
</dbReference>
<evidence type="ECO:0000313" key="5">
    <source>
        <dbReference type="Proteomes" id="UP000799750"/>
    </source>
</evidence>
<dbReference type="Proteomes" id="UP000799750">
    <property type="component" value="Unassembled WGS sequence"/>
</dbReference>
<feature type="region of interest" description="Disordered" evidence="1">
    <location>
        <begin position="781"/>
        <end position="801"/>
    </location>
</feature>
<dbReference type="Gene3D" id="1.25.40.10">
    <property type="entry name" value="Tetratricopeptide repeat domain"/>
    <property type="match status" value="2"/>
</dbReference>
<evidence type="ECO:0000313" key="4">
    <source>
        <dbReference type="EMBL" id="KAF2489044.1"/>
    </source>
</evidence>
<proteinExistence type="predicted"/>
<feature type="compositionally biased region" description="Polar residues" evidence="1">
    <location>
        <begin position="358"/>
        <end position="371"/>
    </location>
</feature>
<dbReference type="Gene3D" id="3.40.50.300">
    <property type="entry name" value="P-loop containing nucleotide triphosphate hydrolases"/>
    <property type="match status" value="1"/>
</dbReference>
<dbReference type="InterPro" id="IPR019734">
    <property type="entry name" value="TPR_rpt"/>
</dbReference>
<dbReference type="GO" id="GO:0043531">
    <property type="term" value="F:ADP binding"/>
    <property type="evidence" value="ECO:0007669"/>
    <property type="project" value="InterPro"/>
</dbReference>
<evidence type="ECO:0000259" key="3">
    <source>
        <dbReference type="Pfam" id="PF17046"/>
    </source>
</evidence>
<dbReference type="SUPFAM" id="SSF52540">
    <property type="entry name" value="P-loop containing nucleoside triphosphate hydrolases"/>
    <property type="match status" value="1"/>
</dbReference>
<keyword evidence="5" id="KW-1185">Reference proteome</keyword>
<dbReference type="OrthoDB" id="20872at2759"/>
<dbReference type="InterPro" id="IPR002182">
    <property type="entry name" value="NB-ARC"/>
</dbReference>
<reference evidence="4" key="1">
    <citation type="journal article" date="2020" name="Stud. Mycol.">
        <title>101 Dothideomycetes genomes: a test case for predicting lifestyles and emergence of pathogens.</title>
        <authorList>
            <person name="Haridas S."/>
            <person name="Albert R."/>
            <person name="Binder M."/>
            <person name="Bloem J."/>
            <person name="Labutti K."/>
            <person name="Salamov A."/>
            <person name="Andreopoulos B."/>
            <person name="Baker S."/>
            <person name="Barry K."/>
            <person name="Bills G."/>
            <person name="Bluhm B."/>
            <person name="Cannon C."/>
            <person name="Castanera R."/>
            <person name="Culley D."/>
            <person name="Daum C."/>
            <person name="Ezra D."/>
            <person name="Gonzalez J."/>
            <person name="Henrissat B."/>
            <person name="Kuo A."/>
            <person name="Liang C."/>
            <person name="Lipzen A."/>
            <person name="Lutzoni F."/>
            <person name="Magnuson J."/>
            <person name="Mondo S."/>
            <person name="Nolan M."/>
            <person name="Ohm R."/>
            <person name="Pangilinan J."/>
            <person name="Park H.-J."/>
            <person name="Ramirez L."/>
            <person name="Alfaro M."/>
            <person name="Sun H."/>
            <person name="Tritt A."/>
            <person name="Yoshinaga Y."/>
            <person name="Zwiers L.-H."/>
            <person name="Turgeon B."/>
            <person name="Goodwin S."/>
            <person name="Spatafora J."/>
            <person name="Crous P."/>
            <person name="Grigoriev I."/>
        </authorList>
    </citation>
    <scope>NUCLEOTIDE SEQUENCE</scope>
    <source>
        <strain evidence="4">CBS 269.34</strain>
    </source>
</reference>
<dbReference type="InterPro" id="IPR027417">
    <property type="entry name" value="P-loop_NTPase"/>
</dbReference>
<dbReference type="AlphaFoldDB" id="A0A6A6QAI8"/>
<dbReference type="SUPFAM" id="SSF48452">
    <property type="entry name" value="TPR-like"/>
    <property type="match status" value="3"/>
</dbReference>
<protein>
    <submittedName>
        <fullName evidence="4">TPR-like protein</fullName>
    </submittedName>
</protein>
<feature type="domain" description="Fungal death-pathway protein SesB" evidence="3">
    <location>
        <begin position="2"/>
        <end position="27"/>
    </location>
</feature>
<dbReference type="InterPro" id="IPR011990">
    <property type="entry name" value="TPR-like_helical_dom_sf"/>
</dbReference>
<evidence type="ECO:0000259" key="2">
    <source>
        <dbReference type="Pfam" id="PF00931"/>
    </source>
</evidence>
<dbReference type="Pfam" id="PF17046">
    <property type="entry name" value="Ses_B"/>
    <property type="match status" value="1"/>
</dbReference>